<gene>
    <name evidence="2" type="primary">RGD1562376_predicted</name>
    <name evidence="2" type="ORF">rCG_22968</name>
</gene>
<proteinExistence type="predicted"/>
<name>A6KB35_RAT</name>
<sequence length="178" mass="19795">MWPVLPLPEECCQEAGRSEGNSEACACNSLISKILCELCHYLPASACAINGLDGLPSEKWSQLLNELCNTRIPTLFCPKIVLEVLVVLRGISSQCQRVSDQVIASLQLRHRQWVEHTLRSRQRQNYVRMLSSVGLLCPVLSLILLLLALELVSVHAVHGKDAQERQQYLSQTQGGALH</sequence>
<dbReference type="AlphaFoldDB" id="A6KB35"/>
<dbReference type="EMBL" id="CH474033">
    <property type="protein sequence ID" value="EDL99828.1"/>
    <property type="molecule type" value="Genomic_DNA"/>
</dbReference>
<feature type="transmembrane region" description="Helical" evidence="1">
    <location>
        <begin position="129"/>
        <end position="149"/>
    </location>
</feature>
<keyword evidence="1" id="KW-1133">Transmembrane helix</keyword>
<dbReference type="PANTHER" id="PTHR31701:SF2">
    <property type="entry name" value="ENDOPLASMIC RETICULUM MEMBRANE-ASSOCIATED RNA DEGRADATION PROTEIN"/>
    <property type="match status" value="1"/>
</dbReference>
<organism evidence="2 3">
    <name type="scientific">Rattus norvegicus</name>
    <name type="common">Rat</name>
    <dbReference type="NCBI Taxonomy" id="10116"/>
    <lineage>
        <taxon>Eukaryota</taxon>
        <taxon>Metazoa</taxon>
        <taxon>Chordata</taxon>
        <taxon>Craniata</taxon>
        <taxon>Vertebrata</taxon>
        <taxon>Euteleostomi</taxon>
        <taxon>Mammalia</taxon>
        <taxon>Eutheria</taxon>
        <taxon>Euarchontoglires</taxon>
        <taxon>Glires</taxon>
        <taxon>Rodentia</taxon>
        <taxon>Myomorpha</taxon>
        <taxon>Muroidea</taxon>
        <taxon>Muridae</taxon>
        <taxon>Murinae</taxon>
        <taxon>Rattus</taxon>
    </lineage>
</organism>
<evidence type="ECO:0000256" key="1">
    <source>
        <dbReference type="SAM" id="Phobius"/>
    </source>
</evidence>
<keyword evidence="1" id="KW-0812">Transmembrane</keyword>
<protein>
    <submittedName>
        <fullName evidence="2">Similar to chromosome 6 open reading frame 70 (Predicted), isoform CRA_b</fullName>
    </submittedName>
</protein>
<accession>A6KB35</accession>
<reference evidence="2 3" key="1">
    <citation type="submission" date="2005-09" db="EMBL/GenBank/DDBJ databases">
        <authorList>
            <person name="Mural R.J."/>
            <person name="Li P.W."/>
            <person name="Adams M.D."/>
            <person name="Amanatides P.G."/>
            <person name="Baden-Tillson H."/>
            <person name="Barnstead M."/>
            <person name="Chin S.H."/>
            <person name="Dew I."/>
            <person name="Evans C.A."/>
            <person name="Ferriera S."/>
            <person name="Flanigan M."/>
            <person name="Fosler C."/>
            <person name="Glodek A."/>
            <person name="Gu Z."/>
            <person name="Holt R.A."/>
            <person name="Jennings D."/>
            <person name="Kraft C.L."/>
            <person name="Lu F."/>
            <person name="Nguyen T."/>
            <person name="Nusskern D.R."/>
            <person name="Pfannkoch C.M."/>
            <person name="Sitter C."/>
            <person name="Sutton G.G."/>
            <person name="Venter J.C."/>
            <person name="Wang Z."/>
            <person name="Woodage T."/>
            <person name="Zheng X.H."/>
            <person name="Zhong F."/>
        </authorList>
    </citation>
    <scope>NUCLEOTIDE SEQUENCE [LARGE SCALE GENOMIC DNA]</scope>
    <source>
        <strain>BN</strain>
        <strain evidence="3">Sprague-Dawley</strain>
    </source>
</reference>
<evidence type="ECO:0000313" key="3">
    <source>
        <dbReference type="Proteomes" id="UP000234681"/>
    </source>
</evidence>
<evidence type="ECO:0000313" key="2">
    <source>
        <dbReference type="EMBL" id="EDL99828.1"/>
    </source>
</evidence>
<dbReference type="InterPro" id="IPR039635">
    <property type="entry name" value="ERMARD"/>
</dbReference>
<keyword evidence="1" id="KW-0472">Membrane</keyword>
<dbReference type="Proteomes" id="UP000234681">
    <property type="component" value="Chromosome 1"/>
</dbReference>
<dbReference type="PANTHER" id="PTHR31701">
    <property type="entry name" value="ENDOPLASMIC RETICULUM MEMBRANE-ASSOCIATED RNA DEGRADATION PROTEIN"/>
    <property type="match status" value="1"/>
</dbReference>